<feature type="compositionally biased region" description="Basic and acidic residues" evidence="2">
    <location>
        <begin position="482"/>
        <end position="521"/>
    </location>
</feature>
<feature type="compositionally biased region" description="Basic and acidic residues" evidence="2">
    <location>
        <begin position="457"/>
        <end position="468"/>
    </location>
</feature>
<feature type="compositionally biased region" description="Basic and acidic residues" evidence="2">
    <location>
        <begin position="584"/>
        <end position="623"/>
    </location>
</feature>
<feature type="compositionally biased region" description="Polar residues" evidence="2">
    <location>
        <begin position="369"/>
        <end position="384"/>
    </location>
</feature>
<proteinExistence type="inferred from homology"/>
<dbReference type="GO" id="GO:0005634">
    <property type="term" value="C:nucleus"/>
    <property type="evidence" value="ECO:0007669"/>
    <property type="project" value="InterPro"/>
</dbReference>
<feature type="region of interest" description="Disordered" evidence="2">
    <location>
        <begin position="400"/>
        <end position="731"/>
    </location>
</feature>
<dbReference type="PANTHER" id="PTHR13354:SF11">
    <property type="entry name" value="LYSINE-SPECIFIC DEMETHYLASE 9"/>
    <property type="match status" value="1"/>
</dbReference>
<feature type="region of interest" description="Disordered" evidence="2">
    <location>
        <begin position="762"/>
        <end position="801"/>
    </location>
</feature>
<dbReference type="PANTHER" id="PTHR13354">
    <property type="entry name" value="ROUND SPERMATID BASIC PROTEIN 1"/>
    <property type="match status" value="1"/>
</dbReference>
<evidence type="ECO:0000313" key="3">
    <source>
        <dbReference type="Proteomes" id="UP000887569"/>
    </source>
</evidence>
<feature type="region of interest" description="Disordered" evidence="2">
    <location>
        <begin position="124"/>
        <end position="170"/>
    </location>
</feature>
<accession>A0A914ZGU9</accession>
<name>A0A914ZGU9_PARUN</name>
<feature type="compositionally biased region" description="Pro residues" evidence="2">
    <location>
        <begin position="329"/>
        <end position="341"/>
    </location>
</feature>
<feature type="compositionally biased region" description="Low complexity" evidence="2">
    <location>
        <begin position="762"/>
        <end position="794"/>
    </location>
</feature>
<feature type="region of interest" description="Disordered" evidence="2">
    <location>
        <begin position="310"/>
        <end position="385"/>
    </location>
</feature>
<sequence length="1209" mass="133259">MSWTSAEPSDHSILCSRKGITENENSLATTLTETRKRAHAASNDNDRHYNTIGSFTASTLHDDALYRCPPPPLPPDTLNISVHRRGPVTPPDPIDFRSAVCEDHPQDLVMQGDNFVDAAMELESIGSTSRTPSPARPEKRVRRGPHTPPEPPKSSVDSRSPSPVMDRQSVVQQAVPSFRELPRKSSPVIVLPTVNLCPPSTFQERSPSGFMGVGYCGGISPSTSKSILPVHRIPVLPLKSPQPLGNGNGPIPLNAVVFDGGISPGRMPPTHHVGIMDFGAGIEPAPPYGVPVFQTRPTWPADVSLGTPSNYDFASPIQSDGVPHNDMLSPPPPPPPPPPPQAQSSTLSNSSSVAASPKQPEPPRMKPTTEASSLSVSKQAQPERTSIAMDPILLALADFAPKQSQEKKVLKKASLSDGSDYKKRFPERKESNLNQNEPNERFPLMNGNKAATQTEKGSGEKCEQETVKAKQKPSEASSEKNSGPRESDKERSKERAAEKDKLKESKDNEKKKKKGRIAEEKVESEEAVSERGSSSAEGSFTNGGGTSLKKTLGGNNATPKENERGKEKRLKEEVGKLTGGDCSTFKKESKGAKTESKETNEKIAKERKVQEKDARTKSADGKVHKGKSAGNKTKDGWTVKATNRISSRKSNDAKNSSGKKGVTKRTATWSDEENGKKENNRNLKKKMQEDGDAVAADDRQQVGSSAVDQGSDVKMEDLSEDGESPNAACSRSVLTSVKEEVITGLDLLSSAALIGLSGCCTPSTSGATDSTTSGSSAPSETTKGSGTTKQSSKKALLKDDDTRNIRSEGRRRWKELLPKISEKFRKFIRIEMHPNGGASMLKANWSQITKHFDELEREQFTREFVALGLAETEGIPIFVIGIIENAIGYLQNTLEYLAKTYPHLPVKVGALLNKQIVHTTTIAEYYERAMETCHHGTYRYGPLHALSIVGTKQEECGDYFKELLEKIEEFPMLRLLMPWGEYSWAEMDSPADSDDGPIFWVRPGEQLIRADEPKDEKSRRRNSCRPSHHLSYRSREHREFLFEDRTPAHADHVGDGLERKTTAAVGFLQAIMGRNEKKNRESRIVKDVVCFHASDFDTLVERLQLDLFEPPMSQCVQWVEEAKLNQLRRDGIRYARFQLHDNDAYFLPRGVIHQFRTVSACSSIAWHVRLKRYYEEENNETDEELQSLSGGQEISSSCAKRNGQSTSVR</sequence>
<feature type="compositionally biased region" description="Polar residues" evidence="2">
    <location>
        <begin position="531"/>
        <end position="540"/>
    </location>
</feature>
<evidence type="ECO:0000256" key="2">
    <source>
        <dbReference type="SAM" id="MobiDB-lite"/>
    </source>
</evidence>
<dbReference type="Gene3D" id="2.60.120.650">
    <property type="entry name" value="Cupin"/>
    <property type="match status" value="1"/>
</dbReference>
<protein>
    <submittedName>
        <fullName evidence="4">Round spermatid basic protein 1-like protein</fullName>
    </submittedName>
</protein>
<evidence type="ECO:0000256" key="1">
    <source>
        <dbReference type="ARBA" id="ARBA00010560"/>
    </source>
</evidence>
<organism evidence="3 4">
    <name type="scientific">Parascaris univalens</name>
    <name type="common">Nematode worm</name>
    <dbReference type="NCBI Taxonomy" id="6257"/>
    <lineage>
        <taxon>Eukaryota</taxon>
        <taxon>Metazoa</taxon>
        <taxon>Ecdysozoa</taxon>
        <taxon>Nematoda</taxon>
        <taxon>Chromadorea</taxon>
        <taxon>Rhabditida</taxon>
        <taxon>Spirurina</taxon>
        <taxon>Ascaridomorpha</taxon>
        <taxon>Ascaridoidea</taxon>
        <taxon>Ascarididae</taxon>
        <taxon>Parascaris</taxon>
    </lineage>
</organism>
<dbReference type="InterPro" id="IPR026306">
    <property type="entry name" value="RSBN1/Dpy-2/CEP530"/>
</dbReference>
<dbReference type="Proteomes" id="UP000887569">
    <property type="component" value="Unplaced"/>
</dbReference>
<keyword evidence="3" id="KW-1185">Reference proteome</keyword>
<comment type="similarity">
    <text evidence="1">Belongs to the round spermatid basic protein 1 family.</text>
</comment>
<feature type="compositionally biased region" description="Low complexity" evidence="2">
    <location>
        <begin position="342"/>
        <end position="356"/>
    </location>
</feature>
<evidence type="ECO:0000313" key="4">
    <source>
        <dbReference type="WBParaSite" id="PgB04_g026_t03"/>
    </source>
</evidence>
<dbReference type="AlphaFoldDB" id="A0A914ZGU9"/>
<feature type="compositionally biased region" description="Polar residues" evidence="2">
    <location>
        <begin position="1186"/>
        <end position="1209"/>
    </location>
</feature>
<feature type="compositionally biased region" description="Basic and acidic residues" evidence="2">
    <location>
        <begin position="673"/>
        <end position="689"/>
    </location>
</feature>
<feature type="region of interest" description="Disordered" evidence="2">
    <location>
        <begin position="1181"/>
        <end position="1209"/>
    </location>
</feature>
<feature type="compositionally biased region" description="Basic and acidic residues" evidence="2">
    <location>
        <begin position="560"/>
        <end position="575"/>
    </location>
</feature>
<reference evidence="4" key="1">
    <citation type="submission" date="2022-11" db="UniProtKB">
        <authorList>
            <consortium name="WormBaseParasite"/>
        </authorList>
    </citation>
    <scope>IDENTIFICATION</scope>
</reference>
<feature type="compositionally biased region" description="Basic and acidic residues" evidence="2">
    <location>
        <begin position="419"/>
        <end position="431"/>
    </location>
</feature>
<dbReference type="WBParaSite" id="PgB04_g026_t03">
    <property type="protein sequence ID" value="PgB04_g026_t03"/>
    <property type="gene ID" value="PgB04_g026"/>
</dbReference>